<dbReference type="STRING" id="112413.SAMN05421854_12471"/>
<reference evidence="1 2" key="1">
    <citation type="submission" date="2016-10" db="EMBL/GenBank/DDBJ databases">
        <authorList>
            <person name="de Groot N.N."/>
        </authorList>
    </citation>
    <scope>NUCLEOTIDE SEQUENCE [LARGE SCALE GENOMIC DNA]</scope>
    <source>
        <strain evidence="1 2">DSM 44637</strain>
    </source>
</reference>
<evidence type="ECO:0000313" key="2">
    <source>
        <dbReference type="Proteomes" id="UP000199137"/>
    </source>
</evidence>
<sequence length="499" mass="54138">MSRLEDAVVKYYAASHLRVERSVVDDPIVHGICTAVSTFVARVEERGRPVVWSDARNAAAALRWRLLTEPLAGAEGISVALGVLRTEVHRLAERVDQGVLEELRRLVTAAGRLEDAEDQLGDSIAAATVNTHGSVCVVSVGVSARQAFQRQLSARLPSVAFVSPRQFLNGPVWRRAIVAGISSWFADELFTAPRCVELVLVHHAWLRDRSVVSGLFATAGGSGIELPLPAQRTSSRVYETIRPPAETVDWSGVEPVGGKPQDDDPSDDVPAHLVALAGGYGFYLDVDADTIRGVDPAAAAGHWVRQLPASELDVGSIVLLRKGISERDTLLPRVSAVLGDDEAVVREQQDLWKCALRHHLEAGKLPAIRRALDRPRLTLTYARYWAGRNCISPRQPTFGRLLEYLETKDVEACLSAARKLHSAHLKAGQQLVKELGDSVDEAVIRRMDTEDTVTLSVGSGSGSLQITLFKVIAVSPETTTVPASALRTALQLRGAEWLA</sequence>
<gene>
    <name evidence="1" type="ORF">SAMN05421854_12471</name>
</gene>
<accession>A0A1I6B9R6</accession>
<dbReference type="EMBL" id="FOWC01000024">
    <property type="protein sequence ID" value="SFQ77655.1"/>
    <property type="molecule type" value="Genomic_DNA"/>
</dbReference>
<organism evidence="1 2">
    <name type="scientific">Amycolatopsis rubida</name>
    <dbReference type="NCBI Taxonomy" id="112413"/>
    <lineage>
        <taxon>Bacteria</taxon>
        <taxon>Bacillati</taxon>
        <taxon>Actinomycetota</taxon>
        <taxon>Actinomycetes</taxon>
        <taxon>Pseudonocardiales</taxon>
        <taxon>Pseudonocardiaceae</taxon>
        <taxon>Amycolatopsis</taxon>
    </lineage>
</organism>
<dbReference type="AlphaFoldDB" id="A0A1I6B9R6"/>
<protein>
    <submittedName>
        <fullName evidence="1">Uncharacterized protein</fullName>
    </submittedName>
</protein>
<evidence type="ECO:0000313" key="1">
    <source>
        <dbReference type="EMBL" id="SFQ77655.1"/>
    </source>
</evidence>
<proteinExistence type="predicted"/>
<name>A0A1I6B9R6_9PSEU</name>
<dbReference type="Proteomes" id="UP000199137">
    <property type="component" value="Unassembled WGS sequence"/>
</dbReference>